<dbReference type="Proteomes" id="UP000245059">
    <property type="component" value="Unassembled WGS sequence"/>
</dbReference>
<proteinExistence type="predicted"/>
<reference evidence="3 4" key="2">
    <citation type="submission" date="2018-05" db="EMBL/GenBank/DDBJ databases">
        <title>Ignatzschineria dubaiensis sp. nov., isolated from necrotic foot tissues of dromedaries (Camelus dromedarius) and associated maggots in Dubai, United Arab Emirates.</title>
        <authorList>
            <person name="Tsang C.C."/>
            <person name="Tang J.Y.M."/>
            <person name="Fong J.Y.H."/>
            <person name="Kinne J."/>
            <person name="Lee H.H."/>
            <person name="Joseph M."/>
            <person name="Jose S."/>
            <person name="Schuster R.K."/>
            <person name="Tang Y."/>
            <person name="Sivakumar S."/>
            <person name="Chen J.H.K."/>
            <person name="Teng J.L.L."/>
            <person name="Lau S.K.P."/>
            <person name="Wernery U."/>
            <person name="Woo P.C.Y."/>
        </authorList>
    </citation>
    <scope>NUCLEOTIDE SEQUENCE [LARGE SCALE GENOMIC DNA]</scope>
    <source>
        <strain evidence="3">UAE-HKU57</strain>
        <strain evidence="4">UAE-HKU58</strain>
    </source>
</reference>
<dbReference type="AlphaFoldDB" id="A0A2U2AQ93"/>
<dbReference type="Gene3D" id="1.10.3230.30">
    <property type="entry name" value="Phage gp6-like head-tail connector protein"/>
    <property type="match status" value="1"/>
</dbReference>
<dbReference type="OrthoDB" id="8452319at2"/>
<gene>
    <name evidence="1" type="ORF">DC077_07180</name>
    <name evidence="2" type="ORF">DC078_06800</name>
</gene>
<dbReference type="InterPro" id="IPR006450">
    <property type="entry name" value="Phage_HK97_gp6-like"/>
</dbReference>
<sequence length="98" mass="11304">MMLITLEEAKHQCYVDHDFDDELITLYIKAASSAVANYIKRDDLTLENAPIEAKYAVLAYVAKMYKDRDNDENQDYSHGMLPNFVTAILYPLREPTVQ</sequence>
<evidence type="ECO:0000313" key="3">
    <source>
        <dbReference type="Proteomes" id="UP000245059"/>
    </source>
</evidence>
<dbReference type="NCBIfam" id="TIGR01560">
    <property type="entry name" value="put_DNA_pack"/>
    <property type="match status" value="1"/>
</dbReference>
<dbReference type="RefSeq" id="WP_109201829.1">
    <property type="nucleotide sequence ID" value="NZ_QEWS01000005.1"/>
</dbReference>
<accession>A0A2U2AQ93</accession>
<evidence type="ECO:0000313" key="2">
    <source>
        <dbReference type="EMBL" id="PWD91698.1"/>
    </source>
</evidence>
<evidence type="ECO:0000313" key="4">
    <source>
        <dbReference type="Proteomes" id="UP000245217"/>
    </source>
</evidence>
<dbReference type="Pfam" id="PF05135">
    <property type="entry name" value="Phage_connect_1"/>
    <property type="match status" value="1"/>
</dbReference>
<reference evidence="1" key="1">
    <citation type="journal article" date="2018" name="Genome Announc.">
        <title>Ignatzschineria cameli sp. nov., isolated from necrotic foot tissue of dromedaries (Camelus dromedarius) and associated maggots (Wohlfahrtia species) in Dubai.</title>
        <authorList>
            <person name="Tsang C.C."/>
            <person name="Tang J.Y."/>
            <person name="Fong J.Y."/>
            <person name="Kinne J."/>
            <person name="Lee H.H."/>
            <person name="Joseph M."/>
            <person name="Jose S."/>
            <person name="Schuster R.K."/>
            <person name="Tang Y."/>
            <person name="Sivakumar S."/>
            <person name="Chen J.H."/>
            <person name="Teng J.L."/>
            <person name="Lau S.K."/>
            <person name="Wernery U."/>
            <person name="Woo P.C."/>
        </authorList>
    </citation>
    <scope>NUCLEOTIDE SEQUENCE</scope>
    <source>
        <strain evidence="1">UAE-HKU57</strain>
        <strain evidence="2">UAE-HKU58</strain>
    </source>
</reference>
<dbReference type="InterPro" id="IPR021146">
    <property type="entry name" value="Phage_gp6-like_head-tail"/>
</dbReference>
<name>A0A2U2AQ93_9GAMM</name>
<evidence type="ECO:0000313" key="1">
    <source>
        <dbReference type="EMBL" id="PWD85810.1"/>
    </source>
</evidence>
<organism evidence="1 3">
    <name type="scientific">Ignatzschineria cameli</name>
    <dbReference type="NCBI Taxonomy" id="2182793"/>
    <lineage>
        <taxon>Bacteria</taxon>
        <taxon>Pseudomonadati</taxon>
        <taxon>Pseudomonadota</taxon>
        <taxon>Gammaproteobacteria</taxon>
        <taxon>Cardiobacteriales</taxon>
        <taxon>Ignatzschineriaceae</taxon>
        <taxon>Ignatzschineria</taxon>
    </lineage>
</organism>
<dbReference type="EMBL" id="QEWV01000005">
    <property type="protein sequence ID" value="PWD91698.1"/>
    <property type="molecule type" value="Genomic_DNA"/>
</dbReference>
<keyword evidence="4" id="KW-1185">Reference proteome</keyword>
<dbReference type="EMBL" id="QEWW01000004">
    <property type="protein sequence ID" value="PWD85810.1"/>
    <property type="molecule type" value="Genomic_DNA"/>
</dbReference>
<comment type="caution">
    <text evidence="1">The sequence shown here is derived from an EMBL/GenBank/DDBJ whole genome shotgun (WGS) entry which is preliminary data.</text>
</comment>
<protein>
    <submittedName>
        <fullName evidence="1">Phage gp6-like head-tail connector protein</fullName>
    </submittedName>
</protein>
<dbReference type="CDD" id="cd08054">
    <property type="entry name" value="gp6"/>
    <property type="match status" value="1"/>
</dbReference>
<dbReference type="Proteomes" id="UP000245217">
    <property type="component" value="Unassembled WGS sequence"/>
</dbReference>